<dbReference type="OMA" id="MAHKCIP"/>
<dbReference type="PANTHER" id="PTHR12984:SF6">
    <property type="entry name" value="SCY1-LIKE PROTEIN 2"/>
    <property type="match status" value="1"/>
</dbReference>
<dbReference type="InterPro" id="IPR000719">
    <property type="entry name" value="Prot_kinase_dom"/>
</dbReference>
<feature type="compositionally biased region" description="Polar residues" evidence="1">
    <location>
        <begin position="691"/>
        <end position="718"/>
    </location>
</feature>
<evidence type="ECO:0000259" key="2">
    <source>
        <dbReference type="PROSITE" id="PS50011"/>
    </source>
</evidence>
<dbReference type="VEuPathDB" id="FungiDB:MSYG_3075"/>
<dbReference type="GO" id="GO:0005524">
    <property type="term" value="F:ATP binding"/>
    <property type="evidence" value="ECO:0007669"/>
    <property type="project" value="InterPro"/>
</dbReference>
<dbReference type="Gene3D" id="3.30.200.20">
    <property type="entry name" value="Phosphorylase Kinase, domain 1"/>
    <property type="match status" value="1"/>
</dbReference>
<dbReference type="InterPro" id="IPR011009">
    <property type="entry name" value="Kinase-like_dom_sf"/>
</dbReference>
<keyword evidence="3" id="KW-0808">Transferase</keyword>
<feature type="region of interest" description="Disordered" evidence="1">
    <location>
        <begin position="631"/>
        <end position="650"/>
    </location>
</feature>
<dbReference type="Gene3D" id="1.25.10.10">
    <property type="entry name" value="Leucine-rich Repeat Variant"/>
    <property type="match status" value="1"/>
</dbReference>
<dbReference type="InterPro" id="IPR051177">
    <property type="entry name" value="CIK-Related_Protein"/>
</dbReference>
<dbReference type="PROSITE" id="PS50011">
    <property type="entry name" value="PROTEIN_KINASE_DOM"/>
    <property type="match status" value="1"/>
</dbReference>
<dbReference type="InterPro" id="IPR011989">
    <property type="entry name" value="ARM-like"/>
</dbReference>
<dbReference type="Pfam" id="PF00069">
    <property type="entry name" value="Pkinase"/>
    <property type="match status" value="1"/>
</dbReference>
<keyword evidence="4" id="KW-1185">Reference proteome</keyword>
<dbReference type="SMART" id="SM00220">
    <property type="entry name" value="S_TKc"/>
    <property type="match status" value="1"/>
</dbReference>
<proteinExistence type="predicted"/>
<dbReference type="EMBL" id="LT671824">
    <property type="protein sequence ID" value="SHO78728.1"/>
    <property type="molecule type" value="Genomic_DNA"/>
</dbReference>
<feature type="compositionally biased region" description="Polar residues" evidence="1">
    <location>
        <begin position="635"/>
        <end position="650"/>
    </location>
</feature>
<feature type="domain" description="Protein kinase" evidence="2">
    <location>
        <begin position="38"/>
        <end position="309"/>
    </location>
</feature>
<accession>A0A1M8A8J6</accession>
<evidence type="ECO:0000256" key="1">
    <source>
        <dbReference type="SAM" id="MobiDB-lite"/>
    </source>
</evidence>
<dbReference type="OrthoDB" id="79687at2759"/>
<dbReference type="Proteomes" id="UP000186303">
    <property type="component" value="Chromosome 4"/>
</dbReference>
<sequence>MTSLWNQASYLLGRTNILNKYAIDESESTVCVGPWKVFKGTRKAAARSDSHAYMTSRDSVSIWIYTYTGKDQHRKLVVEHLRREVTILSRLRHPCILEVVEPFEESRNSVMFATEQIVMCLDELAKNTTDPHIQLDEVEIQKGFLQLARSLDFLHCSKQVHTNLNGKSVLINAKGDWKLGGCGFLTNLNEGESRQIDVTDALEDDLPDYMKRNLDYLDPLCVFDGLVGTTNDMFALGVLLFMTLHHGVTPYQTHGSMNALRAYADHLPSKIRTTQFSSLGSDVQDILVNLISRNTSRYTASEFQKLPYFNNEIVSTLKFLERDSFSGFMRSEKIQFLRGLPKVLPQFSRTLLRRKLLPSLFEASSDKSLLPYILPTVFYIVKEFSQVEFCKNVLPKLRPLFDVHDPPQCQMILLNQTDLFVSKTTPDQFQLYVMPLFYSAIEQDEIAVQENLLQRIPRITEYLNYSDVKKLMPKLIALFTKTKTLSVKVSALICFHAIIPILDTNTLTETLLPTLARIKTREASVLVASLAVYEALATKLDHNMNATAVLPRLWIMCMSPTLNETQFSRFMQVIKMIGESVEQTQLSLIRENHTLKQTTEEALQRSTIEGGFNTPGGEHELDTKVIPTKTHSEMKQGNSRSMTITDPVSSTNATNLEHSLSKFSGTQGQHSLNLSTEPSPYTTHRYESSEPVAQNMSTQSTSLLETTRSQPDTLTHTIGPSIAPPPGWSGGLLVPEPKVVSKGKQVSHTPNWSDFDPLI</sequence>
<dbReference type="GO" id="GO:0004672">
    <property type="term" value="F:protein kinase activity"/>
    <property type="evidence" value="ECO:0007669"/>
    <property type="project" value="InterPro"/>
</dbReference>
<feature type="region of interest" description="Disordered" evidence="1">
    <location>
        <begin position="663"/>
        <end position="730"/>
    </location>
</feature>
<reference evidence="4" key="1">
    <citation type="journal article" date="2017" name="Nucleic Acids Res.">
        <title>Proteogenomics produces comprehensive and highly accurate protein-coding gene annotation in a complete genome assembly of Malassezia sympodialis.</title>
        <authorList>
            <person name="Zhu Y."/>
            <person name="Engstroem P.G."/>
            <person name="Tellgren-Roth C."/>
            <person name="Baudo C.D."/>
            <person name="Kennell J.C."/>
            <person name="Sun S."/>
            <person name="Billmyre R.B."/>
            <person name="Schroeder M.S."/>
            <person name="Andersson A."/>
            <person name="Holm T."/>
            <person name="Sigurgeirsson B."/>
            <person name="Wu G."/>
            <person name="Sankaranarayanan S.R."/>
            <person name="Siddharthan R."/>
            <person name="Sanyal K."/>
            <person name="Lundeberg J."/>
            <person name="Nystedt B."/>
            <person name="Boekhout T."/>
            <person name="Dawson T.L. Jr."/>
            <person name="Heitman J."/>
            <person name="Scheynius A."/>
            <person name="Lehtioe J."/>
        </authorList>
    </citation>
    <scope>NUCLEOTIDE SEQUENCE [LARGE SCALE GENOMIC DNA]</scope>
    <source>
        <strain evidence="4">ATCC 42132</strain>
    </source>
</reference>
<name>A0A1M8A8J6_MALS4</name>
<evidence type="ECO:0000313" key="3">
    <source>
        <dbReference type="EMBL" id="SHO78728.1"/>
    </source>
</evidence>
<dbReference type="Gene3D" id="1.10.510.10">
    <property type="entry name" value="Transferase(Phosphotransferase) domain 1"/>
    <property type="match status" value="1"/>
</dbReference>
<dbReference type="AlphaFoldDB" id="A0A1M8A8J6"/>
<evidence type="ECO:0000313" key="4">
    <source>
        <dbReference type="Proteomes" id="UP000186303"/>
    </source>
</evidence>
<feature type="compositionally biased region" description="Polar residues" evidence="1">
    <location>
        <begin position="663"/>
        <end position="682"/>
    </location>
</feature>
<keyword evidence="3" id="KW-0418">Kinase</keyword>
<gene>
    <name evidence="3" type="ORF">MSYG_3075</name>
</gene>
<protein>
    <submittedName>
        <fullName evidence="3">Similar to S.cerevisiae protein SCY1 (Putative kinase)</fullName>
    </submittedName>
</protein>
<organism evidence="3 4">
    <name type="scientific">Malassezia sympodialis (strain ATCC 42132)</name>
    <name type="common">Atopic eczema-associated yeast</name>
    <dbReference type="NCBI Taxonomy" id="1230383"/>
    <lineage>
        <taxon>Eukaryota</taxon>
        <taxon>Fungi</taxon>
        <taxon>Dikarya</taxon>
        <taxon>Basidiomycota</taxon>
        <taxon>Ustilaginomycotina</taxon>
        <taxon>Malasseziomycetes</taxon>
        <taxon>Malasseziales</taxon>
        <taxon>Malasseziaceae</taxon>
        <taxon>Malassezia</taxon>
    </lineage>
</organism>
<dbReference type="PANTHER" id="PTHR12984">
    <property type="entry name" value="SCY1-RELATED S/T PROTEIN KINASE-LIKE"/>
    <property type="match status" value="1"/>
</dbReference>
<dbReference type="InterPro" id="IPR016024">
    <property type="entry name" value="ARM-type_fold"/>
</dbReference>
<dbReference type="SUPFAM" id="SSF56112">
    <property type="entry name" value="Protein kinase-like (PK-like)"/>
    <property type="match status" value="1"/>
</dbReference>
<dbReference type="SUPFAM" id="SSF48371">
    <property type="entry name" value="ARM repeat"/>
    <property type="match status" value="1"/>
</dbReference>